<keyword evidence="1" id="KW-1133">Transmembrane helix</keyword>
<dbReference type="PANTHER" id="PTHR22550">
    <property type="entry name" value="SPORE GERMINATION PROTEIN"/>
    <property type="match status" value="1"/>
</dbReference>
<dbReference type="EMBL" id="SIHJ01000001">
    <property type="protein sequence ID" value="TWT35863.1"/>
    <property type="molecule type" value="Genomic_DNA"/>
</dbReference>
<dbReference type="Gene3D" id="3.40.50.410">
    <property type="entry name" value="von Willebrand factor, type A domain"/>
    <property type="match status" value="1"/>
</dbReference>
<gene>
    <name evidence="3" type="ORF">KOR34_07590</name>
</gene>
<sequence>MNELLSNLDFIRPGWLVMAPVAVVVWLLWRRHSDPLSGWRRQMAPELLDALAAGDRATNRQRAVLAGWLLAVAAIAGPTWRPEPDPFAADAQPLIILLKADQSMDQTPPTPSRIERAHLKIADLAAARKGQPLGLIAYAGSAHLVLPPTRDTKVVADMAAQITPAIMPEPGDRLDLAIRQAVELLQQDNGQGTLLVVADSVEITRQQASTSDERLPPIKFLALTDEGSPENIALRQAAREVGGSVQQLAVDDADVDAIVGFAERRSVSAVEGEGGRWQEAGYWLTPVIALLLVLSFRRQVNVAPQELT</sequence>
<feature type="domain" description="VWFA" evidence="2">
    <location>
        <begin position="95"/>
        <end position="200"/>
    </location>
</feature>
<dbReference type="InterPro" id="IPR036465">
    <property type="entry name" value="vWFA_dom_sf"/>
</dbReference>
<dbReference type="SUPFAM" id="SSF53300">
    <property type="entry name" value="vWA-like"/>
    <property type="match status" value="1"/>
</dbReference>
<feature type="transmembrane region" description="Helical" evidence="1">
    <location>
        <begin position="63"/>
        <end position="80"/>
    </location>
</feature>
<keyword evidence="1" id="KW-0472">Membrane</keyword>
<feature type="transmembrane region" description="Helical" evidence="1">
    <location>
        <begin position="12"/>
        <end position="29"/>
    </location>
</feature>
<evidence type="ECO:0000313" key="4">
    <source>
        <dbReference type="Proteomes" id="UP000316714"/>
    </source>
</evidence>
<keyword evidence="1" id="KW-0812">Transmembrane</keyword>
<dbReference type="Pfam" id="PF13519">
    <property type="entry name" value="VWA_2"/>
    <property type="match status" value="1"/>
</dbReference>
<dbReference type="Proteomes" id="UP000316714">
    <property type="component" value="Unassembled WGS sequence"/>
</dbReference>
<dbReference type="AlphaFoldDB" id="A0A5C5VD03"/>
<proteinExistence type="predicted"/>
<dbReference type="InterPro" id="IPR050768">
    <property type="entry name" value="UPF0353/GerABKA_families"/>
</dbReference>
<keyword evidence="4" id="KW-1185">Reference proteome</keyword>
<dbReference type="RefSeq" id="WP_228714494.1">
    <property type="nucleotide sequence ID" value="NZ_SIHJ01000001.1"/>
</dbReference>
<evidence type="ECO:0000259" key="2">
    <source>
        <dbReference type="Pfam" id="PF13519"/>
    </source>
</evidence>
<name>A0A5C5VD03_9BACT</name>
<evidence type="ECO:0000256" key="1">
    <source>
        <dbReference type="SAM" id="Phobius"/>
    </source>
</evidence>
<dbReference type="PANTHER" id="PTHR22550:SF14">
    <property type="entry name" value="VWFA DOMAIN-CONTAINING PROTEIN"/>
    <property type="match status" value="1"/>
</dbReference>
<protein>
    <recommendedName>
        <fullName evidence="2">VWFA domain-containing protein</fullName>
    </recommendedName>
</protein>
<evidence type="ECO:0000313" key="3">
    <source>
        <dbReference type="EMBL" id="TWT35863.1"/>
    </source>
</evidence>
<accession>A0A5C5VD03</accession>
<reference evidence="3 4" key="1">
    <citation type="submission" date="2019-02" db="EMBL/GenBank/DDBJ databases">
        <title>Deep-cultivation of Planctomycetes and their phenomic and genomic characterization uncovers novel biology.</title>
        <authorList>
            <person name="Wiegand S."/>
            <person name="Jogler M."/>
            <person name="Boedeker C."/>
            <person name="Pinto D."/>
            <person name="Vollmers J."/>
            <person name="Rivas-Marin E."/>
            <person name="Kohn T."/>
            <person name="Peeters S.H."/>
            <person name="Heuer A."/>
            <person name="Rast P."/>
            <person name="Oberbeckmann S."/>
            <person name="Bunk B."/>
            <person name="Jeske O."/>
            <person name="Meyerdierks A."/>
            <person name="Storesund J.E."/>
            <person name="Kallscheuer N."/>
            <person name="Luecker S."/>
            <person name="Lage O.M."/>
            <person name="Pohl T."/>
            <person name="Merkel B.J."/>
            <person name="Hornburger P."/>
            <person name="Mueller R.-W."/>
            <person name="Bruemmer F."/>
            <person name="Labrenz M."/>
            <person name="Spormann A.M."/>
            <person name="Op Den Camp H."/>
            <person name="Overmann J."/>
            <person name="Amann R."/>
            <person name="Jetten M.S.M."/>
            <person name="Mascher T."/>
            <person name="Medema M.H."/>
            <person name="Devos D.P."/>
            <person name="Kaster A.-K."/>
            <person name="Ovreas L."/>
            <person name="Rohde M."/>
            <person name="Galperin M.Y."/>
            <person name="Jogler C."/>
        </authorList>
    </citation>
    <scope>NUCLEOTIDE SEQUENCE [LARGE SCALE GENOMIC DNA]</scope>
    <source>
        <strain evidence="3 4">KOR34</strain>
    </source>
</reference>
<dbReference type="InterPro" id="IPR002035">
    <property type="entry name" value="VWF_A"/>
</dbReference>
<comment type="caution">
    <text evidence="3">The sequence shown here is derived from an EMBL/GenBank/DDBJ whole genome shotgun (WGS) entry which is preliminary data.</text>
</comment>
<organism evidence="3 4">
    <name type="scientific">Posidoniimonas corsicana</name>
    <dbReference type="NCBI Taxonomy" id="1938618"/>
    <lineage>
        <taxon>Bacteria</taxon>
        <taxon>Pseudomonadati</taxon>
        <taxon>Planctomycetota</taxon>
        <taxon>Planctomycetia</taxon>
        <taxon>Pirellulales</taxon>
        <taxon>Lacipirellulaceae</taxon>
        <taxon>Posidoniimonas</taxon>
    </lineage>
</organism>